<evidence type="ECO:0000256" key="1">
    <source>
        <dbReference type="SAM" id="MobiDB-lite"/>
    </source>
</evidence>
<dbReference type="EMBL" id="KK101367">
    <property type="protein sequence ID" value="KIZ01140.1"/>
    <property type="molecule type" value="Genomic_DNA"/>
</dbReference>
<organism evidence="2 3">
    <name type="scientific">Monoraphidium neglectum</name>
    <dbReference type="NCBI Taxonomy" id="145388"/>
    <lineage>
        <taxon>Eukaryota</taxon>
        <taxon>Viridiplantae</taxon>
        <taxon>Chlorophyta</taxon>
        <taxon>core chlorophytes</taxon>
        <taxon>Chlorophyceae</taxon>
        <taxon>CS clade</taxon>
        <taxon>Sphaeropleales</taxon>
        <taxon>Selenastraceae</taxon>
        <taxon>Monoraphidium</taxon>
    </lineage>
</organism>
<dbReference type="RefSeq" id="XP_013900159.1">
    <property type="nucleotide sequence ID" value="XM_014044705.1"/>
</dbReference>
<name>A0A0D2MD88_9CHLO</name>
<dbReference type="GeneID" id="25739699"/>
<sequence>VLSDAPEVWEMLDIQNSRQRAASGASGHQQRGSAIRVDTSISDKPGDSTPVSIAAENAGKAQGGSSTPPALSQGAAAVVGLAGSKAALPRGLQVPAAPPPEQLNAGAVAPSIQQGNEQQQQQQQQKQQAIPDEPETPEAGAGAVTGTAALSSTPALPTNKTLLALGAHVGAHPQRVAELQSAARAAARAQAQVAREQVLGLMPPSRQHQQQQQQKVAALDAGTLQGMESSSTQSAAATVAAALAASLPVDPMASPAEDALEGLRAYWASNLDTMTPSWAEAASRQARPGAAEAGLDLGLADPMDEIGSLGARLEFVADLMSKAAVSTAPCVIALQTTWAGDAWGLRRELLPWLQYHVALGVSRLYVLYDGADPSVTTLLALLPRVEVMLAGGPLAEASEVQDFQSYLAAHDNNDGWRGRPGNYELMVKQG</sequence>
<feature type="region of interest" description="Disordered" evidence="1">
    <location>
        <begin position="17"/>
        <end position="74"/>
    </location>
</feature>
<dbReference type="AlphaFoldDB" id="A0A0D2MD88"/>
<accession>A0A0D2MD88</accession>
<reference evidence="2 3" key="1">
    <citation type="journal article" date="2013" name="BMC Genomics">
        <title>Reconstruction of the lipid metabolism for the microalga Monoraphidium neglectum from its genome sequence reveals characteristics suitable for biofuel production.</title>
        <authorList>
            <person name="Bogen C."/>
            <person name="Al-Dilaimi A."/>
            <person name="Albersmeier A."/>
            <person name="Wichmann J."/>
            <person name="Grundmann M."/>
            <person name="Rupp O."/>
            <person name="Lauersen K.J."/>
            <person name="Blifernez-Klassen O."/>
            <person name="Kalinowski J."/>
            <person name="Goesmann A."/>
            <person name="Mussgnug J.H."/>
            <person name="Kruse O."/>
        </authorList>
    </citation>
    <scope>NUCLEOTIDE SEQUENCE [LARGE SCALE GENOMIC DNA]</scope>
    <source>
        <strain evidence="2 3">SAG 48.87</strain>
    </source>
</reference>
<gene>
    <name evidence="2" type="ORF">MNEG_6823</name>
</gene>
<evidence type="ECO:0000313" key="3">
    <source>
        <dbReference type="Proteomes" id="UP000054498"/>
    </source>
</evidence>
<protein>
    <submittedName>
        <fullName evidence="2">Uncharacterized protein</fullName>
    </submittedName>
</protein>
<feature type="compositionally biased region" description="Polar residues" evidence="1">
    <location>
        <begin position="17"/>
        <end position="32"/>
    </location>
</feature>
<dbReference type="KEGG" id="mng:MNEG_6823"/>
<proteinExistence type="predicted"/>
<feature type="non-terminal residue" evidence="2">
    <location>
        <position position="1"/>
    </location>
</feature>
<feature type="region of interest" description="Disordered" evidence="1">
    <location>
        <begin position="110"/>
        <end position="141"/>
    </location>
</feature>
<keyword evidence="3" id="KW-1185">Reference proteome</keyword>
<dbReference type="OrthoDB" id="433309at2759"/>
<evidence type="ECO:0000313" key="2">
    <source>
        <dbReference type="EMBL" id="KIZ01140.1"/>
    </source>
</evidence>
<dbReference type="Proteomes" id="UP000054498">
    <property type="component" value="Unassembled WGS sequence"/>
</dbReference>
<feature type="compositionally biased region" description="Low complexity" evidence="1">
    <location>
        <begin position="113"/>
        <end position="128"/>
    </location>
</feature>